<dbReference type="InterPro" id="IPR013989">
    <property type="entry name" value="Dev_and_cell_death_domain"/>
</dbReference>
<dbReference type="OrthoDB" id="1920894at2759"/>
<feature type="domain" description="DCD" evidence="2">
    <location>
        <begin position="86"/>
        <end position="213"/>
    </location>
</feature>
<protein>
    <recommendedName>
        <fullName evidence="2">DCD domain-containing protein</fullName>
    </recommendedName>
</protein>
<reference evidence="3" key="1">
    <citation type="journal article" date="2023" name="Plant J.">
        <title>The genome of the king protea, Protea cynaroides.</title>
        <authorList>
            <person name="Chang J."/>
            <person name="Duong T.A."/>
            <person name="Schoeman C."/>
            <person name="Ma X."/>
            <person name="Roodt D."/>
            <person name="Barker N."/>
            <person name="Li Z."/>
            <person name="Van de Peer Y."/>
            <person name="Mizrachi E."/>
        </authorList>
    </citation>
    <scope>NUCLEOTIDE SEQUENCE</scope>
    <source>
        <tissue evidence="3">Young leaves</tissue>
    </source>
</reference>
<sequence>MTKRRGKKVENKGPLVERPRTKKKRERRLARKKQRKATLNAWKTNTVPSPNHATTSGPAPDVDPASNTNGGRAVRLGKKEEKDNSDVMRGFIFMCNGRTKPECYKYRVFGLPAGKVDIVEKIKKGTKLFLFDFDLKLLYGVYQAICGGKLSLEPAAFGGKFPAQVKFRIIKDCLPLPESSFKHAIQENYQGGTKFTPELTKIQVNNLISLFRPVVASAQTPVAPPLQNVVSPWVLPPPVMEDQFRRPVRMAPQEDPYTAGAYYSHAPQARTAPPEDPYTAGARLRHPPIALNSQHVPPMAPQARAAPPEDPYTAGAHLRDAPPALESRHVPPVGPPPLNERYGSAIGLPPYSDPYYSAEVYLPYRSENPALHAQDPYSRYRGAPELFPHDRLGLESDHKRSFLRRERDMVSHLDNAVDYYNQQSTVAVPRAPVSSHVPGTVPVQYSTRAPTELASSSQTAAAYWATAPYDDRNRFYAEPLQRSATEMTPFAGPNLPVSSLYSFAGAAPAYR</sequence>
<accession>A0A9Q0KP69</accession>
<feature type="compositionally biased region" description="Polar residues" evidence="1">
    <location>
        <begin position="41"/>
        <end position="57"/>
    </location>
</feature>
<evidence type="ECO:0000313" key="3">
    <source>
        <dbReference type="EMBL" id="KAJ4974213.1"/>
    </source>
</evidence>
<name>A0A9Q0KP69_9MAGN</name>
<feature type="region of interest" description="Disordered" evidence="1">
    <location>
        <begin position="1"/>
        <end position="81"/>
    </location>
</feature>
<dbReference type="Pfam" id="PF10539">
    <property type="entry name" value="Dev_Cell_Death"/>
    <property type="match status" value="1"/>
</dbReference>
<dbReference type="PANTHER" id="PTHR46444">
    <property type="entry name" value="DCD (DEVELOPMENT AND CELL DEATH) DOMAIN PROTEIN-RELATED"/>
    <property type="match status" value="1"/>
</dbReference>
<feature type="region of interest" description="Disordered" evidence="1">
    <location>
        <begin position="299"/>
        <end position="318"/>
    </location>
</feature>
<dbReference type="SMART" id="SM00767">
    <property type="entry name" value="DCD"/>
    <property type="match status" value="1"/>
</dbReference>
<keyword evidence="4" id="KW-1185">Reference proteome</keyword>
<feature type="compositionally biased region" description="Basic residues" evidence="1">
    <location>
        <begin position="20"/>
        <end position="36"/>
    </location>
</feature>
<evidence type="ECO:0000259" key="2">
    <source>
        <dbReference type="PROSITE" id="PS51222"/>
    </source>
</evidence>
<evidence type="ECO:0000256" key="1">
    <source>
        <dbReference type="SAM" id="MobiDB-lite"/>
    </source>
</evidence>
<comment type="caution">
    <text evidence="3">The sequence shown here is derived from an EMBL/GenBank/DDBJ whole genome shotgun (WGS) entry which is preliminary data.</text>
</comment>
<dbReference type="PANTHER" id="PTHR46444:SF19">
    <property type="entry name" value="OS02G0745600 PROTEIN"/>
    <property type="match status" value="1"/>
</dbReference>
<dbReference type="PROSITE" id="PS51222">
    <property type="entry name" value="DCD"/>
    <property type="match status" value="1"/>
</dbReference>
<feature type="compositionally biased region" description="Basic and acidic residues" evidence="1">
    <location>
        <begin position="8"/>
        <end position="19"/>
    </location>
</feature>
<organism evidence="3 4">
    <name type="scientific">Protea cynaroides</name>
    <dbReference type="NCBI Taxonomy" id="273540"/>
    <lineage>
        <taxon>Eukaryota</taxon>
        <taxon>Viridiplantae</taxon>
        <taxon>Streptophyta</taxon>
        <taxon>Embryophyta</taxon>
        <taxon>Tracheophyta</taxon>
        <taxon>Spermatophyta</taxon>
        <taxon>Magnoliopsida</taxon>
        <taxon>Proteales</taxon>
        <taxon>Proteaceae</taxon>
        <taxon>Protea</taxon>
    </lineage>
</organism>
<gene>
    <name evidence="3" type="ORF">NE237_007387</name>
</gene>
<dbReference type="EMBL" id="JAMYWD010000004">
    <property type="protein sequence ID" value="KAJ4974213.1"/>
    <property type="molecule type" value="Genomic_DNA"/>
</dbReference>
<proteinExistence type="predicted"/>
<dbReference type="AlphaFoldDB" id="A0A9Q0KP69"/>
<dbReference type="Proteomes" id="UP001141806">
    <property type="component" value="Unassembled WGS sequence"/>
</dbReference>
<evidence type="ECO:0000313" key="4">
    <source>
        <dbReference type="Proteomes" id="UP001141806"/>
    </source>
</evidence>